<evidence type="ECO:0000256" key="6">
    <source>
        <dbReference type="ARBA" id="ARBA00023136"/>
    </source>
</evidence>
<evidence type="ECO:0000256" key="5">
    <source>
        <dbReference type="ARBA" id="ARBA00022989"/>
    </source>
</evidence>
<organism evidence="9">
    <name type="scientific">Aerophobetes bacterium</name>
    <dbReference type="NCBI Taxonomy" id="2030807"/>
    <lineage>
        <taxon>Bacteria</taxon>
        <taxon>Candidatus Aerophobota</taxon>
    </lineage>
</organism>
<feature type="transmembrane region" description="Helical" evidence="7">
    <location>
        <begin position="135"/>
        <end position="155"/>
    </location>
</feature>
<proteinExistence type="inferred from homology"/>
<feature type="transmembrane region" description="Helical" evidence="7">
    <location>
        <begin position="269"/>
        <end position="291"/>
    </location>
</feature>
<evidence type="ECO:0000256" key="3">
    <source>
        <dbReference type="ARBA" id="ARBA00022475"/>
    </source>
</evidence>
<dbReference type="Proteomes" id="UP000886070">
    <property type="component" value="Unassembled WGS sequence"/>
</dbReference>
<feature type="transmembrane region" description="Helical" evidence="7">
    <location>
        <begin position="167"/>
        <end position="187"/>
    </location>
</feature>
<feature type="transmembrane region" description="Helical" evidence="7">
    <location>
        <begin position="12"/>
        <end position="34"/>
    </location>
</feature>
<dbReference type="InterPro" id="IPR000515">
    <property type="entry name" value="MetI-like"/>
</dbReference>
<dbReference type="SUPFAM" id="SSF161098">
    <property type="entry name" value="MetI-like"/>
    <property type="match status" value="1"/>
</dbReference>
<evidence type="ECO:0000256" key="7">
    <source>
        <dbReference type="RuleBase" id="RU363032"/>
    </source>
</evidence>
<feature type="non-terminal residue" evidence="9">
    <location>
        <position position="1"/>
    </location>
</feature>
<dbReference type="PANTHER" id="PTHR43005">
    <property type="entry name" value="BLR7065 PROTEIN"/>
    <property type="match status" value="1"/>
</dbReference>
<evidence type="ECO:0000256" key="1">
    <source>
        <dbReference type="ARBA" id="ARBA00004651"/>
    </source>
</evidence>
<evidence type="ECO:0000256" key="4">
    <source>
        <dbReference type="ARBA" id="ARBA00022692"/>
    </source>
</evidence>
<comment type="similarity">
    <text evidence="7">Belongs to the binding-protein-dependent transport system permease family.</text>
</comment>
<evidence type="ECO:0000313" key="9">
    <source>
        <dbReference type="EMBL" id="HHF98365.1"/>
    </source>
</evidence>
<dbReference type="PANTHER" id="PTHR43005:SF1">
    <property type="entry name" value="SPERMIDINE_PUTRESCINE TRANSPORT SYSTEM PERMEASE PROTEIN"/>
    <property type="match status" value="1"/>
</dbReference>
<comment type="caution">
    <text evidence="9">The sequence shown here is derived from an EMBL/GenBank/DDBJ whole genome shotgun (WGS) entry which is preliminary data.</text>
</comment>
<feature type="transmembrane region" description="Helical" evidence="7">
    <location>
        <begin position="109"/>
        <end position="129"/>
    </location>
</feature>
<feature type="transmembrane region" description="Helical" evidence="7">
    <location>
        <begin position="77"/>
        <end position="97"/>
    </location>
</feature>
<dbReference type="InterPro" id="IPR035906">
    <property type="entry name" value="MetI-like_sf"/>
</dbReference>
<keyword evidence="5 7" id="KW-1133">Transmembrane helix</keyword>
<dbReference type="Pfam" id="PF00528">
    <property type="entry name" value="BPD_transp_1"/>
    <property type="match status" value="1"/>
</dbReference>
<dbReference type="PROSITE" id="PS50928">
    <property type="entry name" value="ABC_TM1"/>
    <property type="match status" value="1"/>
</dbReference>
<feature type="domain" description="ABC transmembrane type-1" evidence="8">
    <location>
        <begin position="72"/>
        <end position="288"/>
    </location>
</feature>
<dbReference type="CDD" id="cd06261">
    <property type="entry name" value="TM_PBP2"/>
    <property type="match status" value="1"/>
</dbReference>
<dbReference type="GO" id="GO:0005886">
    <property type="term" value="C:plasma membrane"/>
    <property type="evidence" value="ECO:0007669"/>
    <property type="project" value="UniProtKB-SubCell"/>
</dbReference>
<keyword evidence="4 7" id="KW-0812">Transmembrane</keyword>
<accession>A0A7V5HYN6</accession>
<protein>
    <submittedName>
        <fullName evidence="9">Sugar ABC transporter permease</fullName>
    </submittedName>
</protein>
<comment type="subcellular location">
    <subcellularLocation>
        <location evidence="1 7">Cell membrane</location>
        <topology evidence="1 7">Multi-pass membrane protein</topology>
    </subcellularLocation>
</comment>
<gene>
    <name evidence="9" type="ORF">ENL39_02635</name>
</gene>
<keyword evidence="2 7" id="KW-0813">Transport</keyword>
<keyword evidence="3" id="KW-1003">Cell membrane</keyword>
<dbReference type="EMBL" id="DRTT01000080">
    <property type="protein sequence ID" value="HHF98365.1"/>
    <property type="molecule type" value="Genomic_DNA"/>
</dbReference>
<name>A0A7V5HYN6_UNCAE</name>
<dbReference type="GO" id="GO:0055085">
    <property type="term" value="P:transmembrane transport"/>
    <property type="evidence" value="ECO:0007669"/>
    <property type="project" value="InterPro"/>
</dbReference>
<dbReference type="Gene3D" id="1.10.3720.10">
    <property type="entry name" value="MetI-like"/>
    <property type="match status" value="1"/>
</dbReference>
<reference evidence="9" key="1">
    <citation type="journal article" date="2020" name="mSystems">
        <title>Genome- and Community-Level Interaction Insights into Carbon Utilization and Element Cycling Functions of Hydrothermarchaeota in Hydrothermal Sediment.</title>
        <authorList>
            <person name="Zhou Z."/>
            <person name="Liu Y."/>
            <person name="Xu W."/>
            <person name="Pan J."/>
            <person name="Luo Z.H."/>
            <person name="Li M."/>
        </authorList>
    </citation>
    <scope>NUCLEOTIDE SEQUENCE [LARGE SCALE GENOMIC DNA]</scope>
    <source>
        <strain evidence="9">HyVt-92</strain>
    </source>
</reference>
<dbReference type="AlphaFoldDB" id="A0A7V5HYN6"/>
<sequence length="295" mass="33632">NEMATYLQQEKIKGWFFVLPLVAILFGLIAYPLISAFFFTLQQKRIGLPARWVGFENYKKILFEDPYFWKVLYNSTIYTVSSVSGKLVIGMIMALALNRKFKGRDFIRGCLLFPWILPAVVSVLIWRWMLDDMNGVINAVLMGIGLINEPVSWLGNVRFAMPSAIMVNIWQGFPFFGITLLAAMQGIPNELFEAAAVDGASWWQQFLNITLPGIKYVVLIDVILSTIWTYNAFPLVWVLTQGGPVYSTHIFGTYTYEIAMMGMNLGKGVTISMTMTPIFAVVIIFFTRYMMREVR</sequence>
<evidence type="ECO:0000256" key="2">
    <source>
        <dbReference type="ARBA" id="ARBA00022448"/>
    </source>
</evidence>
<keyword evidence="6 7" id="KW-0472">Membrane</keyword>
<evidence type="ECO:0000259" key="8">
    <source>
        <dbReference type="PROSITE" id="PS50928"/>
    </source>
</evidence>